<dbReference type="AlphaFoldDB" id="A0AAP9G774"/>
<protein>
    <submittedName>
        <fullName evidence="2">AMMECR1 domain-containing protein</fullName>
    </submittedName>
</protein>
<dbReference type="InterPro" id="IPR002733">
    <property type="entry name" value="AMMECR1_domain"/>
</dbReference>
<feature type="domain" description="AMMECR1" evidence="1">
    <location>
        <begin position="1"/>
        <end position="97"/>
    </location>
</feature>
<evidence type="ECO:0000313" key="3">
    <source>
        <dbReference type="Proteomes" id="UP001219009"/>
    </source>
</evidence>
<dbReference type="InterPro" id="IPR036071">
    <property type="entry name" value="AMMECR1_dom_sf"/>
</dbReference>
<dbReference type="Gene3D" id="3.30.700.20">
    <property type="entry name" value="Hypothetical protein ph0010, domain 1"/>
    <property type="match status" value="1"/>
</dbReference>
<proteinExistence type="predicted"/>
<dbReference type="Proteomes" id="UP001219009">
    <property type="component" value="Chromosome"/>
</dbReference>
<accession>A0AAP9G774</accession>
<dbReference type="InterPro" id="IPR027485">
    <property type="entry name" value="AMMECR1_N"/>
</dbReference>
<evidence type="ECO:0000259" key="1">
    <source>
        <dbReference type="PROSITE" id="PS51112"/>
    </source>
</evidence>
<dbReference type="PROSITE" id="PS51112">
    <property type="entry name" value="AMMECR1"/>
    <property type="match status" value="1"/>
</dbReference>
<dbReference type="SUPFAM" id="SSF143447">
    <property type="entry name" value="AMMECR1-like"/>
    <property type="match status" value="1"/>
</dbReference>
<evidence type="ECO:0000313" key="2">
    <source>
        <dbReference type="EMBL" id="WEB54414.1"/>
    </source>
</evidence>
<sequence>MTLVRGCIGSLVAHQPLGKDVIAHAVDAATCDPRFNPVTAAEYPLLNIEVSVLGEPQAITIKTRDGKEAPQPLPPWFQCAEFWHGRLQFRLPLLPEF</sequence>
<dbReference type="Pfam" id="PF01871">
    <property type="entry name" value="AMMECR1"/>
    <property type="match status" value="1"/>
</dbReference>
<name>A0AAP9G774_BIFBR</name>
<dbReference type="RefSeq" id="WP_077320735.1">
    <property type="nucleotide sequence ID" value="NZ_BCXW01000034.1"/>
</dbReference>
<organism evidence="2 3">
    <name type="scientific">Bifidobacterium breve</name>
    <dbReference type="NCBI Taxonomy" id="1685"/>
    <lineage>
        <taxon>Bacteria</taxon>
        <taxon>Bacillati</taxon>
        <taxon>Actinomycetota</taxon>
        <taxon>Actinomycetes</taxon>
        <taxon>Bifidobacteriales</taxon>
        <taxon>Bifidobacteriaceae</taxon>
        <taxon>Bifidobacterium</taxon>
    </lineage>
</organism>
<gene>
    <name evidence="2" type="ORF">PUW55_09510</name>
</gene>
<reference evidence="2" key="1">
    <citation type="submission" date="2023-02" db="EMBL/GenBank/DDBJ databases">
        <authorList>
            <person name="Whidbey C."/>
        </authorList>
    </citation>
    <scope>NUCLEOTIDE SEQUENCE</scope>
    <source>
        <strain evidence="2">VSI11</strain>
    </source>
</reference>
<dbReference type="EMBL" id="CP118083">
    <property type="protein sequence ID" value="WEB54414.1"/>
    <property type="molecule type" value="Genomic_DNA"/>
</dbReference>